<evidence type="ECO:0000256" key="1">
    <source>
        <dbReference type="ARBA" id="ARBA00004141"/>
    </source>
</evidence>
<evidence type="ECO:0000313" key="9">
    <source>
        <dbReference type="EMBL" id="KAF1936851.1"/>
    </source>
</evidence>
<dbReference type="AlphaFoldDB" id="A0A6A5S857"/>
<comment type="similarity">
    <text evidence="2">Belongs to the major facilitator superfamily. TCR/Tet family.</text>
</comment>
<feature type="transmembrane region" description="Helical" evidence="7">
    <location>
        <begin position="61"/>
        <end position="81"/>
    </location>
</feature>
<evidence type="ECO:0000256" key="7">
    <source>
        <dbReference type="SAM" id="Phobius"/>
    </source>
</evidence>
<evidence type="ECO:0000313" key="10">
    <source>
        <dbReference type="Proteomes" id="UP000800038"/>
    </source>
</evidence>
<feature type="domain" description="Major facilitator superfamily (MFS) profile" evidence="8">
    <location>
        <begin position="1"/>
        <end position="162"/>
    </location>
</feature>
<evidence type="ECO:0000256" key="6">
    <source>
        <dbReference type="ARBA" id="ARBA00023136"/>
    </source>
</evidence>
<proteinExistence type="inferred from homology"/>
<dbReference type="GO" id="GO:0005886">
    <property type="term" value="C:plasma membrane"/>
    <property type="evidence" value="ECO:0007669"/>
    <property type="project" value="TreeGrafter"/>
</dbReference>
<evidence type="ECO:0000256" key="4">
    <source>
        <dbReference type="ARBA" id="ARBA00022692"/>
    </source>
</evidence>
<keyword evidence="4 7" id="KW-0812">Transmembrane</keyword>
<sequence length="162" mass="17608">MRRRDLTIPSRSSKTDRSADSVIERFGHVEQMAWVGAGFPLGSVCVVLPLGNLYNAFNIKWVFLETMVLFEAGSVICGSAPTMSTLIVGRVIAGVGGSGIYLGSLNYFLTMAAPEERSFYMALIGSCWGVDAILGPVIGGAFATSSATWRQQTYRRQQTSRR</sequence>
<dbReference type="OrthoDB" id="10021397at2759"/>
<evidence type="ECO:0000256" key="2">
    <source>
        <dbReference type="ARBA" id="ARBA00007520"/>
    </source>
</evidence>
<protein>
    <submittedName>
        <fullName evidence="9">MFS general substrate transporter</fullName>
    </submittedName>
</protein>
<name>A0A6A5S857_9PLEO</name>
<evidence type="ECO:0000256" key="3">
    <source>
        <dbReference type="ARBA" id="ARBA00022448"/>
    </source>
</evidence>
<evidence type="ECO:0000256" key="5">
    <source>
        <dbReference type="ARBA" id="ARBA00022989"/>
    </source>
</evidence>
<keyword evidence="10" id="KW-1185">Reference proteome</keyword>
<dbReference type="Proteomes" id="UP000800038">
    <property type="component" value="Unassembled WGS sequence"/>
</dbReference>
<keyword evidence="3" id="KW-0813">Transport</keyword>
<gene>
    <name evidence="9" type="ORF">EJ02DRAFT_459186</name>
</gene>
<dbReference type="PROSITE" id="PS50850">
    <property type="entry name" value="MFS"/>
    <property type="match status" value="1"/>
</dbReference>
<dbReference type="SUPFAM" id="SSF103473">
    <property type="entry name" value="MFS general substrate transporter"/>
    <property type="match status" value="1"/>
</dbReference>
<dbReference type="Gene3D" id="1.20.1250.20">
    <property type="entry name" value="MFS general substrate transporter like domains"/>
    <property type="match status" value="1"/>
</dbReference>
<dbReference type="InterPro" id="IPR011701">
    <property type="entry name" value="MFS"/>
</dbReference>
<organism evidence="9 10">
    <name type="scientific">Clathrospora elynae</name>
    <dbReference type="NCBI Taxonomy" id="706981"/>
    <lineage>
        <taxon>Eukaryota</taxon>
        <taxon>Fungi</taxon>
        <taxon>Dikarya</taxon>
        <taxon>Ascomycota</taxon>
        <taxon>Pezizomycotina</taxon>
        <taxon>Dothideomycetes</taxon>
        <taxon>Pleosporomycetidae</taxon>
        <taxon>Pleosporales</taxon>
        <taxon>Diademaceae</taxon>
        <taxon>Clathrospora</taxon>
    </lineage>
</organism>
<keyword evidence="5 7" id="KW-1133">Transmembrane helix</keyword>
<dbReference type="Pfam" id="PF07690">
    <property type="entry name" value="MFS_1"/>
    <property type="match status" value="1"/>
</dbReference>
<dbReference type="PANTHER" id="PTHR23501:SF12">
    <property type="entry name" value="MAJOR FACILITATOR SUPERFAMILY (MFS) PROFILE DOMAIN-CONTAINING PROTEIN-RELATED"/>
    <property type="match status" value="1"/>
</dbReference>
<evidence type="ECO:0000259" key="8">
    <source>
        <dbReference type="PROSITE" id="PS50850"/>
    </source>
</evidence>
<comment type="subcellular location">
    <subcellularLocation>
        <location evidence="1">Membrane</location>
        <topology evidence="1">Multi-pass membrane protein</topology>
    </subcellularLocation>
</comment>
<reference evidence="9" key="1">
    <citation type="journal article" date="2020" name="Stud. Mycol.">
        <title>101 Dothideomycetes genomes: a test case for predicting lifestyles and emergence of pathogens.</title>
        <authorList>
            <person name="Haridas S."/>
            <person name="Albert R."/>
            <person name="Binder M."/>
            <person name="Bloem J."/>
            <person name="Labutti K."/>
            <person name="Salamov A."/>
            <person name="Andreopoulos B."/>
            <person name="Baker S."/>
            <person name="Barry K."/>
            <person name="Bills G."/>
            <person name="Bluhm B."/>
            <person name="Cannon C."/>
            <person name="Castanera R."/>
            <person name="Culley D."/>
            <person name="Daum C."/>
            <person name="Ezra D."/>
            <person name="Gonzalez J."/>
            <person name="Henrissat B."/>
            <person name="Kuo A."/>
            <person name="Liang C."/>
            <person name="Lipzen A."/>
            <person name="Lutzoni F."/>
            <person name="Magnuson J."/>
            <person name="Mondo S."/>
            <person name="Nolan M."/>
            <person name="Ohm R."/>
            <person name="Pangilinan J."/>
            <person name="Park H.-J."/>
            <person name="Ramirez L."/>
            <person name="Alfaro M."/>
            <person name="Sun H."/>
            <person name="Tritt A."/>
            <person name="Yoshinaga Y."/>
            <person name="Zwiers L.-H."/>
            <person name="Turgeon B."/>
            <person name="Goodwin S."/>
            <person name="Spatafora J."/>
            <person name="Crous P."/>
            <person name="Grigoriev I."/>
        </authorList>
    </citation>
    <scope>NUCLEOTIDE SEQUENCE</scope>
    <source>
        <strain evidence="9">CBS 161.51</strain>
    </source>
</reference>
<keyword evidence="6 7" id="KW-0472">Membrane</keyword>
<dbReference type="GO" id="GO:0022857">
    <property type="term" value="F:transmembrane transporter activity"/>
    <property type="evidence" value="ECO:0007669"/>
    <property type="project" value="InterPro"/>
</dbReference>
<dbReference type="InterPro" id="IPR036259">
    <property type="entry name" value="MFS_trans_sf"/>
</dbReference>
<dbReference type="EMBL" id="ML976166">
    <property type="protein sequence ID" value="KAF1936851.1"/>
    <property type="molecule type" value="Genomic_DNA"/>
</dbReference>
<accession>A0A6A5S857</accession>
<feature type="transmembrane region" description="Helical" evidence="7">
    <location>
        <begin position="87"/>
        <end position="108"/>
    </location>
</feature>
<dbReference type="PANTHER" id="PTHR23501">
    <property type="entry name" value="MAJOR FACILITATOR SUPERFAMILY"/>
    <property type="match status" value="1"/>
</dbReference>
<feature type="transmembrane region" description="Helical" evidence="7">
    <location>
        <begin position="32"/>
        <end position="54"/>
    </location>
</feature>
<dbReference type="InterPro" id="IPR020846">
    <property type="entry name" value="MFS_dom"/>
</dbReference>
<feature type="transmembrane region" description="Helical" evidence="7">
    <location>
        <begin position="120"/>
        <end position="143"/>
    </location>
</feature>